<accession>A0A7J0H9B5</accession>
<dbReference type="Pfam" id="PF00168">
    <property type="entry name" value="C2"/>
    <property type="match status" value="1"/>
</dbReference>
<name>A0A7J0H9B5_9ERIC</name>
<evidence type="ECO:0000313" key="3">
    <source>
        <dbReference type="Proteomes" id="UP000585474"/>
    </source>
</evidence>
<organism evidence="2 3">
    <name type="scientific">Actinidia rufa</name>
    <dbReference type="NCBI Taxonomy" id="165716"/>
    <lineage>
        <taxon>Eukaryota</taxon>
        <taxon>Viridiplantae</taxon>
        <taxon>Streptophyta</taxon>
        <taxon>Embryophyta</taxon>
        <taxon>Tracheophyta</taxon>
        <taxon>Spermatophyta</taxon>
        <taxon>Magnoliopsida</taxon>
        <taxon>eudicotyledons</taxon>
        <taxon>Gunneridae</taxon>
        <taxon>Pentapetalae</taxon>
        <taxon>asterids</taxon>
        <taxon>Ericales</taxon>
        <taxon>Actinidiaceae</taxon>
        <taxon>Actinidia</taxon>
    </lineage>
</organism>
<gene>
    <name evidence="2" type="ORF">Acr_28g0002460</name>
</gene>
<dbReference type="Proteomes" id="UP000585474">
    <property type="component" value="Unassembled WGS sequence"/>
</dbReference>
<dbReference type="PANTHER" id="PTHR32246:SF173">
    <property type="entry name" value="C2 DOMAIN-CONTAINING PROTEIN"/>
    <property type="match status" value="1"/>
</dbReference>
<dbReference type="InterPro" id="IPR035892">
    <property type="entry name" value="C2_domain_sf"/>
</dbReference>
<comment type="caution">
    <text evidence="2">The sequence shown here is derived from an EMBL/GenBank/DDBJ whole genome shotgun (WGS) entry which is preliminary data.</text>
</comment>
<dbReference type="SUPFAM" id="SSF49562">
    <property type="entry name" value="C2 domain (Calcium/lipid-binding domain, CaLB)"/>
    <property type="match status" value="1"/>
</dbReference>
<dbReference type="OrthoDB" id="270970at2759"/>
<dbReference type="PROSITE" id="PS50004">
    <property type="entry name" value="C2"/>
    <property type="match status" value="1"/>
</dbReference>
<dbReference type="PANTHER" id="PTHR32246">
    <property type="entry name" value="INGRESSION PROTEIN FIC1"/>
    <property type="match status" value="1"/>
</dbReference>
<protein>
    <recommendedName>
        <fullName evidence="1">C2 domain-containing protein</fullName>
    </recommendedName>
</protein>
<dbReference type="EMBL" id="BJWL01000028">
    <property type="protein sequence ID" value="GFZ19541.1"/>
    <property type="molecule type" value="Genomic_DNA"/>
</dbReference>
<evidence type="ECO:0000259" key="1">
    <source>
        <dbReference type="PROSITE" id="PS50004"/>
    </source>
</evidence>
<reference evidence="2 3" key="1">
    <citation type="submission" date="2019-07" db="EMBL/GenBank/DDBJ databases">
        <title>De Novo Assembly of kiwifruit Actinidia rufa.</title>
        <authorList>
            <person name="Sugita-Konishi S."/>
            <person name="Sato K."/>
            <person name="Mori E."/>
            <person name="Abe Y."/>
            <person name="Kisaki G."/>
            <person name="Hamano K."/>
            <person name="Suezawa K."/>
            <person name="Otani M."/>
            <person name="Fukuda T."/>
            <person name="Manabe T."/>
            <person name="Gomi K."/>
            <person name="Tabuchi M."/>
            <person name="Akimitsu K."/>
            <person name="Kataoka I."/>
        </authorList>
    </citation>
    <scope>NUCLEOTIDE SEQUENCE [LARGE SCALE GENOMIC DNA]</scope>
    <source>
        <strain evidence="3">cv. Fuchu</strain>
    </source>
</reference>
<proteinExistence type="predicted"/>
<feature type="domain" description="C2" evidence="1">
    <location>
        <begin position="1"/>
        <end position="111"/>
    </location>
</feature>
<keyword evidence="3" id="KW-1185">Reference proteome</keyword>
<dbReference type="CDD" id="cd04051">
    <property type="entry name" value="C2_SRC2_like"/>
    <property type="match status" value="1"/>
</dbReference>
<dbReference type="Gene3D" id="2.60.40.150">
    <property type="entry name" value="C2 domain"/>
    <property type="match status" value="1"/>
</dbReference>
<dbReference type="AlphaFoldDB" id="A0A7J0H9B5"/>
<dbReference type="InterPro" id="IPR044750">
    <property type="entry name" value="C2_SRC2/BAP"/>
</dbReference>
<evidence type="ECO:0000313" key="2">
    <source>
        <dbReference type="EMBL" id="GFZ19541.1"/>
    </source>
</evidence>
<dbReference type="GO" id="GO:0006952">
    <property type="term" value="P:defense response"/>
    <property type="evidence" value="ECO:0007669"/>
    <property type="project" value="InterPro"/>
</dbReference>
<sequence>MENNRTFEITDLAGENLENLRWHGLMTVYAIVSTPSGNKVTTEVDYKRETNPKWDTPINFTLHDPSMHNNSLYLNIQFFCARTFKSDKYIAGFSFPVKRLFDEISGNIKSSRVVRYPMVNSAGREQGFVKFSYKFGEMPKPTSQQQLIESSPPG</sequence>
<dbReference type="InterPro" id="IPR000008">
    <property type="entry name" value="C2_dom"/>
</dbReference>